<sequence>MNRRKLLSLLLSLLIHIVILTTLWLLVHRSEKELTSSGAKRVQLALKDFVIPSPPISKKSPPAPKPVKPVTKQKPKKPKPAKPEPKPLSKPKKTKPAPKPKKTVSPTKRKHVKRAIDKPMSKPLPEKPVKPEKSENSSPLSELAGALGTPAMETPSQPQAPTIEQINNTFSDKAFYALYKDEFDHFTPDQKKFIKNNLSRIQGITQHYLTLRGYPPFAGQMGQQGTNVVEFYLLPNGDITDLKIIKPTGFEQLDQNSIDTIKTAYKDYPLPKEKTKIRFYIHYSIY</sequence>
<keyword evidence="13" id="KW-1185">Reference proteome</keyword>
<proteinExistence type="inferred from homology"/>
<keyword evidence="5" id="KW-0997">Cell inner membrane</keyword>
<dbReference type="InterPro" id="IPR037682">
    <property type="entry name" value="TonB_C"/>
</dbReference>
<evidence type="ECO:0000313" key="13">
    <source>
        <dbReference type="Proteomes" id="UP001321445"/>
    </source>
</evidence>
<feature type="compositionally biased region" description="Basic and acidic residues" evidence="10">
    <location>
        <begin position="114"/>
        <end position="135"/>
    </location>
</feature>
<keyword evidence="8" id="KW-1133">Transmembrane helix</keyword>
<feature type="region of interest" description="Disordered" evidence="10">
    <location>
        <begin position="52"/>
        <end position="143"/>
    </location>
</feature>
<dbReference type="SUPFAM" id="SSF74653">
    <property type="entry name" value="TolA/TonB C-terminal domain"/>
    <property type="match status" value="1"/>
</dbReference>
<comment type="similarity">
    <text evidence="2">Belongs to the TonB family.</text>
</comment>
<keyword evidence="7" id="KW-0653">Protein transport</keyword>
<keyword evidence="4" id="KW-1003">Cell membrane</keyword>
<comment type="subcellular location">
    <subcellularLocation>
        <location evidence="1">Cell inner membrane</location>
        <topology evidence="1">Single-pass membrane protein</topology>
        <orientation evidence="1">Periplasmic side</orientation>
    </subcellularLocation>
</comment>
<dbReference type="NCBIfam" id="TIGR01352">
    <property type="entry name" value="tonB_Cterm"/>
    <property type="match status" value="1"/>
</dbReference>
<evidence type="ECO:0000256" key="1">
    <source>
        <dbReference type="ARBA" id="ARBA00004383"/>
    </source>
</evidence>
<dbReference type="PROSITE" id="PS52015">
    <property type="entry name" value="TONB_CTD"/>
    <property type="match status" value="1"/>
</dbReference>
<protein>
    <recommendedName>
        <fullName evidence="11">TonB C-terminal domain-containing protein</fullName>
    </recommendedName>
</protein>
<accession>A0ABM8FNK8</accession>
<dbReference type="RefSeq" id="WP_286336899.1">
    <property type="nucleotide sequence ID" value="NZ_AP027370.1"/>
</dbReference>
<evidence type="ECO:0000256" key="6">
    <source>
        <dbReference type="ARBA" id="ARBA00022692"/>
    </source>
</evidence>
<evidence type="ECO:0000256" key="3">
    <source>
        <dbReference type="ARBA" id="ARBA00022448"/>
    </source>
</evidence>
<evidence type="ECO:0000256" key="2">
    <source>
        <dbReference type="ARBA" id="ARBA00006555"/>
    </source>
</evidence>
<feature type="compositionally biased region" description="Basic residues" evidence="10">
    <location>
        <begin position="71"/>
        <end position="80"/>
    </location>
</feature>
<keyword evidence="6" id="KW-0812">Transmembrane</keyword>
<dbReference type="InterPro" id="IPR006260">
    <property type="entry name" value="TonB/TolA_C"/>
</dbReference>
<dbReference type="InterPro" id="IPR051045">
    <property type="entry name" value="TonB-dependent_transducer"/>
</dbReference>
<evidence type="ECO:0000256" key="10">
    <source>
        <dbReference type="SAM" id="MobiDB-lite"/>
    </source>
</evidence>
<feature type="compositionally biased region" description="Basic residues" evidence="10">
    <location>
        <begin position="89"/>
        <end position="113"/>
    </location>
</feature>
<evidence type="ECO:0000256" key="8">
    <source>
        <dbReference type="ARBA" id="ARBA00022989"/>
    </source>
</evidence>
<reference evidence="12 13" key="1">
    <citation type="submission" date="2023-03" db="EMBL/GenBank/DDBJ databases">
        <title>Description of Hydrogenimonas sp. ISO32.</title>
        <authorList>
            <person name="Mino S."/>
            <person name="Fukazawa S."/>
            <person name="Sawabe T."/>
        </authorList>
    </citation>
    <scope>NUCLEOTIDE SEQUENCE [LARGE SCALE GENOMIC DNA]</scope>
    <source>
        <strain evidence="12 13">ISO32</strain>
    </source>
</reference>
<organism evidence="12 13">
    <name type="scientific">Hydrogenimonas cancrithermarum</name>
    <dbReference type="NCBI Taxonomy" id="2993563"/>
    <lineage>
        <taxon>Bacteria</taxon>
        <taxon>Pseudomonadati</taxon>
        <taxon>Campylobacterota</taxon>
        <taxon>Epsilonproteobacteria</taxon>
        <taxon>Campylobacterales</taxon>
        <taxon>Hydrogenimonadaceae</taxon>
        <taxon>Hydrogenimonas</taxon>
    </lineage>
</organism>
<feature type="domain" description="TonB C-terminal" evidence="11">
    <location>
        <begin position="199"/>
        <end position="286"/>
    </location>
</feature>
<dbReference type="PANTHER" id="PTHR33446:SF2">
    <property type="entry name" value="PROTEIN TONB"/>
    <property type="match status" value="1"/>
</dbReference>
<evidence type="ECO:0000256" key="5">
    <source>
        <dbReference type="ARBA" id="ARBA00022519"/>
    </source>
</evidence>
<evidence type="ECO:0000259" key="11">
    <source>
        <dbReference type="PROSITE" id="PS52015"/>
    </source>
</evidence>
<evidence type="ECO:0000256" key="7">
    <source>
        <dbReference type="ARBA" id="ARBA00022927"/>
    </source>
</evidence>
<dbReference type="EMBL" id="AP027370">
    <property type="protein sequence ID" value="BDY13962.1"/>
    <property type="molecule type" value="Genomic_DNA"/>
</dbReference>
<keyword evidence="3" id="KW-0813">Transport</keyword>
<dbReference type="PANTHER" id="PTHR33446">
    <property type="entry name" value="PROTEIN TONB-RELATED"/>
    <property type="match status" value="1"/>
</dbReference>
<name>A0ABM8FNK8_9BACT</name>
<gene>
    <name evidence="12" type="ORF">HCR_22740</name>
</gene>
<dbReference type="Proteomes" id="UP001321445">
    <property type="component" value="Chromosome"/>
</dbReference>
<evidence type="ECO:0000256" key="4">
    <source>
        <dbReference type="ARBA" id="ARBA00022475"/>
    </source>
</evidence>
<evidence type="ECO:0000256" key="9">
    <source>
        <dbReference type="ARBA" id="ARBA00023136"/>
    </source>
</evidence>
<evidence type="ECO:0000313" key="12">
    <source>
        <dbReference type="EMBL" id="BDY13962.1"/>
    </source>
</evidence>
<keyword evidence="9" id="KW-0472">Membrane</keyword>
<dbReference type="Gene3D" id="3.30.1150.10">
    <property type="match status" value="1"/>
</dbReference>
<dbReference type="Pfam" id="PF03544">
    <property type="entry name" value="TonB_C"/>
    <property type="match status" value="1"/>
</dbReference>